<dbReference type="EMBL" id="FO818640">
    <property type="protein sequence ID" value="CDM98272.1"/>
    <property type="molecule type" value="Genomic_DNA"/>
</dbReference>
<dbReference type="AlphaFoldDB" id="A0A9P1KKS5"/>
<keyword evidence="2" id="KW-1185">Reference proteome</keyword>
<organism evidence="1 2">
    <name type="scientific">Limnospira indica PCC 8005</name>
    <dbReference type="NCBI Taxonomy" id="376219"/>
    <lineage>
        <taxon>Bacteria</taxon>
        <taxon>Bacillati</taxon>
        <taxon>Cyanobacteriota</taxon>
        <taxon>Cyanophyceae</taxon>
        <taxon>Oscillatoriophycideae</taxon>
        <taxon>Oscillatoriales</taxon>
        <taxon>Sirenicapillariaceae</taxon>
        <taxon>Limnospira</taxon>
    </lineage>
</organism>
<sequence>MVASKVKPRNWVGWVKPNMNLFVGLGETQKLGRLGETQHEFICWVG</sequence>
<evidence type="ECO:0000313" key="2">
    <source>
        <dbReference type="Proteomes" id="UP000032946"/>
    </source>
</evidence>
<evidence type="ECO:0000313" key="1">
    <source>
        <dbReference type="EMBL" id="CDM98272.1"/>
    </source>
</evidence>
<name>A0A9P1KKS5_9CYAN</name>
<reference evidence="1 2" key="1">
    <citation type="submission" date="2014-02" db="EMBL/GenBank/DDBJ databases">
        <authorList>
            <person name="Genoscope - CEA"/>
        </authorList>
    </citation>
    <scope>NUCLEOTIDE SEQUENCE [LARGE SCALE GENOMIC DNA]</scope>
    <source>
        <strain evidence="1 2">PCC 8005</strain>
    </source>
</reference>
<accession>A0A9P1KKS5</accession>
<gene>
    <name evidence="1" type="ORF">ARTHRO_60873</name>
</gene>
<dbReference type="Proteomes" id="UP000032946">
    <property type="component" value="Chromosome"/>
</dbReference>
<proteinExistence type="predicted"/>
<protein>
    <submittedName>
        <fullName evidence="1">Uncharacterized protein</fullName>
    </submittedName>
</protein>